<dbReference type="Pfam" id="PF16925">
    <property type="entry name" value="TetR_C_13"/>
    <property type="match status" value="1"/>
</dbReference>
<name>A0A3B1BA38_9ZZZZ</name>
<dbReference type="EMBL" id="UOFY01000030">
    <property type="protein sequence ID" value="VAX08844.1"/>
    <property type="molecule type" value="Genomic_DNA"/>
</dbReference>
<evidence type="ECO:0000313" key="5">
    <source>
        <dbReference type="EMBL" id="VAX08844.1"/>
    </source>
</evidence>
<protein>
    <recommendedName>
        <fullName evidence="4">HTH tetR-type domain-containing protein</fullName>
    </recommendedName>
</protein>
<evidence type="ECO:0000259" key="4">
    <source>
        <dbReference type="PROSITE" id="PS50977"/>
    </source>
</evidence>
<dbReference type="InterPro" id="IPR036271">
    <property type="entry name" value="Tet_transcr_reg_TetR-rel_C_sf"/>
</dbReference>
<keyword evidence="1" id="KW-0805">Transcription regulation</keyword>
<evidence type="ECO:0000256" key="1">
    <source>
        <dbReference type="ARBA" id="ARBA00023015"/>
    </source>
</evidence>
<feature type="domain" description="HTH tetR-type" evidence="4">
    <location>
        <begin position="6"/>
        <end position="66"/>
    </location>
</feature>
<proteinExistence type="predicted"/>
<dbReference type="AlphaFoldDB" id="A0A3B1BA38"/>
<dbReference type="InterPro" id="IPR023772">
    <property type="entry name" value="DNA-bd_HTH_TetR-type_CS"/>
</dbReference>
<dbReference type="PROSITE" id="PS50977">
    <property type="entry name" value="HTH_TETR_2"/>
    <property type="match status" value="1"/>
</dbReference>
<dbReference type="InterPro" id="IPR009057">
    <property type="entry name" value="Homeodomain-like_sf"/>
</dbReference>
<sequence>MGRSPTKNRATLLQTANELIWKHSYGSVTVDDICTASGVNKGSFYYYFSSKAELAVAVMEESYQSFESELRKVFSADVTSINRFERLAEFVYKKQKEAYDKYGRVCGCPFASLGSEMAGNEDIIQKKADEIFVRQGAIFIETLQQMINAGQLPEETNKANKAAQIITFIMGQLMMARIQNNLSNLKKDIRQGLFQTLGINVTVQN</sequence>
<evidence type="ECO:0000256" key="2">
    <source>
        <dbReference type="ARBA" id="ARBA00023125"/>
    </source>
</evidence>
<dbReference type="InterPro" id="IPR001647">
    <property type="entry name" value="HTH_TetR"/>
</dbReference>
<dbReference type="PROSITE" id="PS01081">
    <property type="entry name" value="HTH_TETR_1"/>
    <property type="match status" value="1"/>
</dbReference>
<dbReference type="Pfam" id="PF00440">
    <property type="entry name" value="TetR_N"/>
    <property type="match status" value="1"/>
</dbReference>
<dbReference type="PANTHER" id="PTHR47506">
    <property type="entry name" value="TRANSCRIPTIONAL REGULATORY PROTEIN"/>
    <property type="match status" value="1"/>
</dbReference>
<gene>
    <name evidence="5" type="ORF">MNBD_GAMMA25-702</name>
</gene>
<dbReference type="PRINTS" id="PR00455">
    <property type="entry name" value="HTHTETR"/>
</dbReference>
<keyword evidence="2" id="KW-0238">DNA-binding</keyword>
<organism evidence="5">
    <name type="scientific">hydrothermal vent metagenome</name>
    <dbReference type="NCBI Taxonomy" id="652676"/>
    <lineage>
        <taxon>unclassified sequences</taxon>
        <taxon>metagenomes</taxon>
        <taxon>ecological metagenomes</taxon>
    </lineage>
</organism>
<dbReference type="InterPro" id="IPR011075">
    <property type="entry name" value="TetR_C"/>
</dbReference>
<accession>A0A3B1BA38</accession>
<dbReference type="SUPFAM" id="SSF48498">
    <property type="entry name" value="Tetracyclin repressor-like, C-terminal domain"/>
    <property type="match status" value="1"/>
</dbReference>
<dbReference type="SUPFAM" id="SSF46689">
    <property type="entry name" value="Homeodomain-like"/>
    <property type="match status" value="1"/>
</dbReference>
<keyword evidence="3" id="KW-0804">Transcription</keyword>
<dbReference type="Gene3D" id="1.10.357.10">
    <property type="entry name" value="Tetracycline Repressor, domain 2"/>
    <property type="match status" value="1"/>
</dbReference>
<evidence type="ECO:0000256" key="3">
    <source>
        <dbReference type="ARBA" id="ARBA00023163"/>
    </source>
</evidence>
<dbReference type="GO" id="GO:0003677">
    <property type="term" value="F:DNA binding"/>
    <property type="evidence" value="ECO:0007669"/>
    <property type="project" value="UniProtKB-KW"/>
</dbReference>
<dbReference type="PANTHER" id="PTHR47506:SF1">
    <property type="entry name" value="HTH-TYPE TRANSCRIPTIONAL REGULATOR YJDC"/>
    <property type="match status" value="1"/>
</dbReference>
<reference evidence="5" key="1">
    <citation type="submission" date="2018-06" db="EMBL/GenBank/DDBJ databases">
        <authorList>
            <person name="Zhirakovskaya E."/>
        </authorList>
    </citation>
    <scope>NUCLEOTIDE SEQUENCE</scope>
</reference>